<sequence length="115" mass="12867">MPLACEVGSKEVVPAIRSIIVKELLLMGVSYSRISKMMGVSTTTISKYNYSTNPLIEMISKDEELMDDIKTLSLMVNKGSANYHHICEICHMVRKKFFTGSLRCPVDDDVLPHDG</sequence>
<dbReference type="GeneID" id="55642165"/>
<dbReference type="EMBL" id="CP049074">
    <property type="protein sequence ID" value="QKR00571.1"/>
    <property type="molecule type" value="Genomic_DNA"/>
</dbReference>
<dbReference type="KEGG" id="mten:GWK48_09435"/>
<gene>
    <name evidence="1" type="ORF">GWK48_09435</name>
</gene>
<reference evidence="1 2" key="1">
    <citation type="submission" date="2020-02" db="EMBL/GenBank/DDBJ databases">
        <title>Comparative genome analysis reveals the metabolism and evolution of the thermophilic archaeal genus Metallosphaera.</title>
        <authorList>
            <person name="Jiang C."/>
        </authorList>
    </citation>
    <scope>NUCLEOTIDE SEQUENCE [LARGE SCALE GENOMIC DNA]</scope>
    <source>
        <strain evidence="1 2">Ric-A</strain>
    </source>
</reference>
<proteinExistence type="predicted"/>
<evidence type="ECO:0000313" key="1">
    <source>
        <dbReference type="EMBL" id="QKR00571.1"/>
    </source>
</evidence>
<name>A0A6N0NZK7_9CREN</name>
<dbReference type="OrthoDB" id="33535at2157"/>
<dbReference type="AlphaFoldDB" id="A0A6N0NZK7"/>
<protein>
    <submittedName>
        <fullName evidence="1">DUF1933 domain-containing protein</fullName>
    </submittedName>
</protein>
<organism evidence="1 2">
    <name type="scientific">Metallosphaera tengchongensis</name>
    <dbReference type="NCBI Taxonomy" id="1532350"/>
    <lineage>
        <taxon>Archaea</taxon>
        <taxon>Thermoproteota</taxon>
        <taxon>Thermoprotei</taxon>
        <taxon>Sulfolobales</taxon>
        <taxon>Sulfolobaceae</taxon>
        <taxon>Metallosphaera</taxon>
    </lineage>
</organism>
<dbReference type="RefSeq" id="WP_174631688.1">
    <property type="nucleotide sequence ID" value="NZ_CP049074.1"/>
</dbReference>
<evidence type="ECO:0000313" key="2">
    <source>
        <dbReference type="Proteomes" id="UP000509301"/>
    </source>
</evidence>
<dbReference type="Proteomes" id="UP000509301">
    <property type="component" value="Chromosome"/>
</dbReference>
<dbReference type="PANTHER" id="PTHR40730">
    <property type="entry name" value="TRANSCRIPTIONAL REGULATOR PROTEIN-LIKE PROTEIN"/>
    <property type="match status" value="1"/>
</dbReference>
<keyword evidence="2" id="KW-1185">Reference proteome</keyword>
<accession>A0A6N0NZK7</accession>
<dbReference type="PANTHER" id="PTHR40730:SF3">
    <property type="entry name" value="HTH CRO_C1-TYPE DOMAIN-CONTAINING PROTEIN"/>
    <property type="match status" value="1"/>
</dbReference>